<evidence type="ECO:0000313" key="7">
    <source>
        <dbReference type="Proteomes" id="UP001215087"/>
    </source>
</evidence>
<dbReference type="RefSeq" id="WP_227206405.1">
    <property type="nucleotide sequence ID" value="NZ_JAJCLO010000004.1"/>
</dbReference>
<evidence type="ECO:0000313" key="6">
    <source>
        <dbReference type="EMBL" id="MDE1470848.1"/>
    </source>
</evidence>
<evidence type="ECO:0000256" key="3">
    <source>
        <dbReference type="SAM" id="Phobius"/>
    </source>
</evidence>
<dbReference type="Proteomes" id="UP001215087">
    <property type="component" value="Unassembled WGS sequence"/>
</dbReference>
<feature type="compositionally biased region" description="Basic and acidic residues" evidence="2">
    <location>
        <begin position="37"/>
        <end position="65"/>
    </location>
</feature>
<reference evidence="6 7" key="1">
    <citation type="submission" date="2023-02" db="EMBL/GenBank/DDBJ databases">
        <title>Comparative genome analysis of Eubacterium limosum species.</title>
        <authorList>
            <person name="Bak J.E."/>
        </authorList>
    </citation>
    <scope>NUCLEOTIDE SEQUENCE [LARGE SCALE GENOMIC DNA]</scope>
    <source>
        <strain evidence="6 7">KGMB01548</strain>
    </source>
</reference>
<feature type="domain" description="Zinc-ribbon" evidence="4">
    <location>
        <begin position="4"/>
        <end position="26"/>
    </location>
</feature>
<sequence length="510" mass="56760">MQRYCKNCGKELKEKASFCSQCGQPVDELAEAAQEPVEEKESESTEALEIKADEPEPTGDNRIEPAETTASESEEIKVLPRRVSVFTKRNVIICVTVIAVLLIGFAGWYFYKQYQNNTAFEELMSQGETSLDNEDYEDALTHFENAIALNDKKAQPYEGKAEAHWGMRSYDAAEASIEKAKMIETTDRGKVVTAMIYADTSRKDEGKRLLDEVAENDPKEYRIILNAGKTYDALEDYESAEVLLKKGIAEEEDPEILKKLYGELIASYVGAGKTEAEIIQLLKEAAEKTGDTSYTEKQEQYIVKPVKLSVSSGEYDAPLALKAEIEDDPTLYYTRDGSEPTVKSEVFPAAGITLDEGEYTIKVLPVNQAGVKGKSVTEKYTVKKHQMTEAEFNAQIQGAWYHTDSMWELMVGKGMMAYGPIDHIGATIIGPYEILELMENGAKVGLHLEKGDDMNRSITIDFGEPGDGKILIDGTEYLAGEYIGNGRWAYPKIREKLGDGKGALMPKDMY</sequence>
<dbReference type="Pfam" id="PF13240">
    <property type="entry name" value="Zn_Ribbon_1"/>
    <property type="match status" value="1"/>
</dbReference>
<evidence type="ECO:0000259" key="5">
    <source>
        <dbReference type="Pfam" id="PF13290"/>
    </source>
</evidence>
<keyword evidence="3" id="KW-0472">Membrane</keyword>
<feature type="domain" description="GH29D-like beta-sandwich" evidence="5">
    <location>
        <begin position="311"/>
        <end position="376"/>
    </location>
</feature>
<dbReference type="EMBL" id="JAQSVD010000005">
    <property type="protein sequence ID" value="MDE1470848.1"/>
    <property type="molecule type" value="Genomic_DNA"/>
</dbReference>
<protein>
    <submittedName>
        <fullName evidence="6">FN3 associated domain-containing protein</fullName>
    </submittedName>
</protein>
<feature type="repeat" description="TPR" evidence="1">
    <location>
        <begin position="120"/>
        <end position="153"/>
    </location>
</feature>
<dbReference type="PROSITE" id="PS50005">
    <property type="entry name" value="TPR"/>
    <property type="match status" value="1"/>
</dbReference>
<name>A0ABT5UPJ4_EUBLI</name>
<evidence type="ECO:0000259" key="4">
    <source>
        <dbReference type="Pfam" id="PF13240"/>
    </source>
</evidence>
<evidence type="ECO:0000256" key="1">
    <source>
        <dbReference type="PROSITE-ProRule" id="PRU00339"/>
    </source>
</evidence>
<feature type="transmembrane region" description="Helical" evidence="3">
    <location>
        <begin position="91"/>
        <end position="111"/>
    </location>
</feature>
<organism evidence="6 7">
    <name type="scientific">Eubacterium limosum</name>
    <dbReference type="NCBI Taxonomy" id="1736"/>
    <lineage>
        <taxon>Bacteria</taxon>
        <taxon>Bacillati</taxon>
        <taxon>Bacillota</taxon>
        <taxon>Clostridia</taxon>
        <taxon>Eubacteriales</taxon>
        <taxon>Eubacteriaceae</taxon>
        <taxon>Eubacterium</taxon>
    </lineage>
</organism>
<keyword evidence="3" id="KW-0812">Transmembrane</keyword>
<evidence type="ECO:0000256" key="2">
    <source>
        <dbReference type="SAM" id="MobiDB-lite"/>
    </source>
</evidence>
<keyword evidence="7" id="KW-1185">Reference proteome</keyword>
<dbReference type="InterPro" id="IPR059177">
    <property type="entry name" value="GH29D-like_dom"/>
</dbReference>
<dbReference type="Gene3D" id="1.25.40.10">
    <property type="entry name" value="Tetratricopeptide repeat domain"/>
    <property type="match status" value="2"/>
</dbReference>
<dbReference type="InterPro" id="IPR011990">
    <property type="entry name" value="TPR-like_helical_dom_sf"/>
</dbReference>
<keyword evidence="1" id="KW-0802">TPR repeat</keyword>
<dbReference type="InterPro" id="IPR026870">
    <property type="entry name" value="Zinc_ribbon_dom"/>
</dbReference>
<dbReference type="Pfam" id="PF13290">
    <property type="entry name" value="CHB_HEX_C_1"/>
    <property type="match status" value="1"/>
</dbReference>
<proteinExistence type="predicted"/>
<accession>A0ABT5UPJ4</accession>
<dbReference type="InterPro" id="IPR019734">
    <property type="entry name" value="TPR_rpt"/>
</dbReference>
<dbReference type="SUPFAM" id="SSF48452">
    <property type="entry name" value="TPR-like"/>
    <property type="match status" value="1"/>
</dbReference>
<gene>
    <name evidence="6" type="ORF">PTZ04_11355</name>
</gene>
<feature type="region of interest" description="Disordered" evidence="2">
    <location>
        <begin position="30"/>
        <end position="71"/>
    </location>
</feature>
<keyword evidence="3" id="KW-1133">Transmembrane helix</keyword>
<comment type="caution">
    <text evidence="6">The sequence shown here is derived from an EMBL/GenBank/DDBJ whole genome shotgun (WGS) entry which is preliminary data.</text>
</comment>
<dbReference type="SMART" id="SM00028">
    <property type="entry name" value="TPR"/>
    <property type="match status" value="3"/>
</dbReference>